<dbReference type="AlphaFoldDB" id="A0A482XX88"/>
<evidence type="ECO:0000313" key="2">
    <source>
        <dbReference type="EMBL" id="RZH68478.1"/>
    </source>
</evidence>
<evidence type="ECO:0000313" key="3">
    <source>
        <dbReference type="Proteomes" id="UP000292704"/>
    </source>
</evidence>
<feature type="transmembrane region" description="Helical" evidence="1">
    <location>
        <begin position="46"/>
        <end position="68"/>
    </location>
</feature>
<dbReference type="RefSeq" id="WP_130169500.1">
    <property type="nucleotide sequence ID" value="NZ_SHMR01000001.1"/>
</dbReference>
<keyword evidence="1" id="KW-0812">Transmembrane</keyword>
<feature type="transmembrane region" description="Helical" evidence="1">
    <location>
        <begin position="12"/>
        <end position="34"/>
    </location>
</feature>
<proteinExistence type="predicted"/>
<accession>A0A482XX88</accession>
<dbReference type="Proteomes" id="UP000292704">
    <property type="component" value="Unassembled WGS sequence"/>
</dbReference>
<gene>
    <name evidence="2" type="ORF">ELS17_03155</name>
</gene>
<dbReference type="OrthoDB" id="202792at2157"/>
<keyword evidence="1" id="KW-1133">Transmembrane helix</keyword>
<keyword evidence="1" id="KW-0472">Membrane</keyword>
<evidence type="ECO:0000256" key="1">
    <source>
        <dbReference type="SAM" id="Phobius"/>
    </source>
</evidence>
<comment type="caution">
    <text evidence="2">The sequence shown here is derived from an EMBL/GenBank/DDBJ whole genome shotgun (WGS) entry which is preliminary data.</text>
</comment>
<dbReference type="EMBL" id="SHMR01000001">
    <property type="protein sequence ID" value="RZH68478.1"/>
    <property type="molecule type" value="Genomic_DNA"/>
</dbReference>
<organism evidence="2 3">
    <name type="scientific">Natrinema altunense</name>
    <dbReference type="NCBI Taxonomy" id="222984"/>
    <lineage>
        <taxon>Archaea</taxon>
        <taxon>Methanobacteriati</taxon>
        <taxon>Methanobacteriota</taxon>
        <taxon>Stenosarchaea group</taxon>
        <taxon>Halobacteria</taxon>
        <taxon>Halobacteriales</taxon>
        <taxon>Natrialbaceae</taxon>
        <taxon>Natrinema</taxon>
    </lineage>
</organism>
<sequence length="69" mass="7529">MEVENGLTKDPKLAVFLLVFSIFVMASSIHVQGIDGILSVDDFWETLIFFTGAASGLISLVSLVWVALR</sequence>
<protein>
    <submittedName>
        <fullName evidence="2">Uncharacterized protein</fullName>
    </submittedName>
</protein>
<name>A0A482XX88_9EURY</name>
<reference evidence="2 3" key="1">
    <citation type="submission" date="2019-02" db="EMBL/GenBank/DDBJ databases">
        <title>Genome analysis provides insights into bioremediation potentialities and Haloocin production by Natrinema altunense strain 4.1R isolated from Chott Douz in Tunisian desert.</title>
        <authorList>
            <person name="Najjari A."/>
            <person name="Youssef N."/>
            <person name="Ben Dhia O."/>
            <person name="Ferjani R."/>
            <person name="El Hidri D."/>
            <person name="Ouzari H.I."/>
            <person name="Cherif A."/>
        </authorList>
    </citation>
    <scope>NUCLEOTIDE SEQUENCE [LARGE SCALE GENOMIC DNA]</scope>
    <source>
        <strain evidence="2 3">4.1R</strain>
    </source>
</reference>